<dbReference type="SUPFAM" id="SSF49265">
    <property type="entry name" value="Fibronectin type III"/>
    <property type="match status" value="1"/>
</dbReference>
<reference evidence="2" key="1">
    <citation type="submission" date="2016-10" db="EMBL/GenBank/DDBJ databases">
        <authorList>
            <person name="Varghese N."/>
            <person name="Submissions S."/>
        </authorList>
    </citation>
    <scope>NUCLEOTIDE SEQUENCE [LARGE SCALE GENOMIC DNA]</scope>
    <source>
        <strain evidence="2">DSM 25811 / CCM 8410 / LMG 26954 / E90</strain>
    </source>
</reference>
<organism evidence="1 2">
    <name type="scientific">Niabella drilacis (strain DSM 25811 / CCM 8410 / CCUG 62505 / LMG 26954 / E90)</name>
    <dbReference type="NCBI Taxonomy" id="1285928"/>
    <lineage>
        <taxon>Bacteria</taxon>
        <taxon>Pseudomonadati</taxon>
        <taxon>Bacteroidota</taxon>
        <taxon>Chitinophagia</taxon>
        <taxon>Chitinophagales</taxon>
        <taxon>Chitinophagaceae</taxon>
        <taxon>Niabella</taxon>
    </lineage>
</organism>
<evidence type="ECO:0000313" key="1">
    <source>
        <dbReference type="EMBL" id="SDC37986.1"/>
    </source>
</evidence>
<gene>
    <name evidence="1" type="ORF">SAMN04487894_102211</name>
</gene>
<dbReference type="InterPro" id="IPR013783">
    <property type="entry name" value="Ig-like_fold"/>
</dbReference>
<proteinExistence type="predicted"/>
<dbReference type="Gene3D" id="2.60.40.10">
    <property type="entry name" value="Immunoglobulins"/>
    <property type="match status" value="1"/>
</dbReference>
<sequence>MRGKYILLGTVMIMAVIYACNKPTEYRKYLGNDEINYPGAPQNVVIQPQYHQVTFRFNPSPDPRVTEYVVYWNNKADSLRFPATSNDPGSFIKLTIPNIPDYMVNNFTIQSVYSNGTYSKAIYLSNVRSIGDVYLAGLNNRPVTGVAAAAKVSNKIPMDSVYLAFKGIVDTVNVKTEIYWTDLSGNARITEIDNRNAKMLLPGFKINTWVYYLSFYKPNRYTDEMYTPVRGKDSLKIVQAANGSLSIALQ</sequence>
<evidence type="ECO:0000313" key="2">
    <source>
        <dbReference type="Proteomes" id="UP000198757"/>
    </source>
</evidence>
<dbReference type="Pfam" id="PF16389">
    <property type="entry name" value="DUF4998"/>
    <property type="match status" value="1"/>
</dbReference>
<accession>A0A1G6L5Q0</accession>
<keyword evidence="2" id="KW-1185">Reference proteome</keyword>
<dbReference type="Proteomes" id="UP000198757">
    <property type="component" value="Unassembled WGS sequence"/>
</dbReference>
<dbReference type="InterPro" id="IPR036116">
    <property type="entry name" value="FN3_sf"/>
</dbReference>
<dbReference type="EMBL" id="FMZO01000002">
    <property type="protein sequence ID" value="SDC37986.1"/>
    <property type="molecule type" value="Genomic_DNA"/>
</dbReference>
<dbReference type="AlphaFoldDB" id="A0A1G6L5Q0"/>
<dbReference type="RefSeq" id="WP_090388839.1">
    <property type="nucleotide sequence ID" value="NZ_FMZO01000002.1"/>
</dbReference>
<dbReference type="PROSITE" id="PS51257">
    <property type="entry name" value="PROKAR_LIPOPROTEIN"/>
    <property type="match status" value="1"/>
</dbReference>
<dbReference type="STRING" id="1285928.SAMN04487894_102211"/>
<dbReference type="OrthoDB" id="1043438at2"/>
<protein>
    <submittedName>
        <fullName evidence="1">Uncharacterized protein</fullName>
    </submittedName>
</protein>
<name>A0A1G6L5Q0_NIADE</name>